<dbReference type="GO" id="GO:0005737">
    <property type="term" value="C:cytoplasm"/>
    <property type="evidence" value="ECO:0007669"/>
    <property type="project" value="UniProtKB-SubCell"/>
</dbReference>
<feature type="region of interest" description="Disordered" evidence="9">
    <location>
        <begin position="686"/>
        <end position="824"/>
    </location>
</feature>
<name>A0A5Q0C3A8_9HYPH</name>
<accession>A0A5Q0C3A8</accession>
<feature type="compositionally biased region" description="Basic residues" evidence="9">
    <location>
        <begin position="775"/>
        <end position="787"/>
    </location>
</feature>
<dbReference type="InterPro" id="IPR048583">
    <property type="entry name" value="RNase_E_G_thioredoxin-like"/>
</dbReference>
<dbReference type="GO" id="GO:0008033">
    <property type="term" value="P:tRNA processing"/>
    <property type="evidence" value="ECO:0007669"/>
    <property type="project" value="UniProtKB-UniRule"/>
</dbReference>
<dbReference type="GO" id="GO:0000287">
    <property type="term" value="F:magnesium ion binding"/>
    <property type="evidence" value="ECO:0007669"/>
    <property type="project" value="UniProtKB-UniRule"/>
</dbReference>
<feature type="binding site" evidence="8">
    <location>
        <position position="469"/>
    </location>
    <ligand>
        <name>Mg(2+)</name>
        <dbReference type="ChEBI" id="CHEBI:18420"/>
        <note>catalytic</note>
    </ligand>
</feature>
<keyword evidence="6 8" id="KW-0460">Magnesium</keyword>
<feature type="compositionally biased region" description="Acidic residues" evidence="9">
    <location>
        <begin position="742"/>
        <end position="754"/>
    </location>
</feature>
<evidence type="ECO:0000313" key="13">
    <source>
        <dbReference type="Proteomes" id="UP000326881"/>
    </source>
</evidence>
<evidence type="ECO:0000256" key="8">
    <source>
        <dbReference type="HAMAP-Rule" id="MF_00970"/>
    </source>
</evidence>
<feature type="compositionally biased region" description="Basic residues" evidence="9">
    <location>
        <begin position="713"/>
        <end position="724"/>
    </location>
</feature>
<evidence type="ECO:0000256" key="9">
    <source>
        <dbReference type="SAM" id="MobiDB-lite"/>
    </source>
</evidence>
<protein>
    <recommendedName>
        <fullName evidence="8">Ribonuclease E</fullName>
        <shortName evidence="8">RNase E</shortName>
        <ecNumber evidence="8">3.1.26.12</ecNumber>
    </recommendedName>
</protein>
<comment type="cofactor">
    <cofactor evidence="8">
        <name>Zn(2+)</name>
        <dbReference type="ChEBI" id="CHEBI:29105"/>
    </cofactor>
    <text evidence="8">Binds 2 Zn(2+) ions per homotetramer.</text>
</comment>
<dbReference type="GO" id="GO:0000049">
    <property type="term" value="F:tRNA binding"/>
    <property type="evidence" value="ECO:0007669"/>
    <property type="project" value="UniProtKB-KW"/>
</dbReference>
<keyword evidence="8" id="KW-0699">rRNA-binding</keyword>
<keyword evidence="4 8" id="KW-0255">Endonuclease</keyword>
<dbReference type="GO" id="GO:0009898">
    <property type="term" value="C:cytoplasmic side of plasma membrane"/>
    <property type="evidence" value="ECO:0007669"/>
    <property type="project" value="UniProtKB-UniRule"/>
</dbReference>
<evidence type="ECO:0000256" key="6">
    <source>
        <dbReference type="ARBA" id="ARBA00022842"/>
    </source>
</evidence>
<dbReference type="GO" id="GO:0008270">
    <property type="term" value="F:zinc ion binding"/>
    <property type="evidence" value="ECO:0007669"/>
    <property type="project" value="UniProtKB-UniRule"/>
</dbReference>
<keyword evidence="8" id="KW-0997">Cell inner membrane</keyword>
<keyword evidence="8" id="KW-0862">Zinc</keyword>
<dbReference type="Pfam" id="PF10150">
    <property type="entry name" value="RNase_E_G"/>
    <property type="match status" value="1"/>
</dbReference>
<dbReference type="EC" id="3.1.26.12" evidence="8"/>
<feature type="compositionally biased region" description="Basic and acidic residues" evidence="9">
    <location>
        <begin position="900"/>
        <end position="909"/>
    </location>
</feature>
<comment type="subcellular location">
    <subcellularLocation>
        <location evidence="8">Cytoplasm</location>
    </subcellularLocation>
    <subcellularLocation>
        <location evidence="8">Cell inner membrane</location>
        <topology evidence="8">Peripheral membrane protein</topology>
        <orientation evidence="8">Cytoplasmic side</orientation>
    </subcellularLocation>
</comment>
<feature type="domain" description="RNase E/G thioredoxin-like" evidence="11">
    <location>
        <begin position="569"/>
        <end position="653"/>
    </location>
</feature>
<feature type="compositionally biased region" description="Polar residues" evidence="9">
    <location>
        <begin position="910"/>
        <end position="926"/>
    </location>
</feature>
<feature type="compositionally biased region" description="Basic and acidic residues" evidence="9">
    <location>
        <begin position="694"/>
        <end position="712"/>
    </location>
</feature>
<keyword evidence="8" id="KW-0472">Membrane</keyword>
<dbReference type="InterPro" id="IPR019307">
    <property type="entry name" value="RNA-bd_AU-1/RNase_E/G"/>
</dbReference>
<evidence type="ECO:0000256" key="2">
    <source>
        <dbReference type="ARBA" id="ARBA00022722"/>
    </source>
</evidence>
<dbReference type="KEGG" id="rgr:FZ934_04380"/>
<dbReference type="GO" id="GO:0006364">
    <property type="term" value="P:rRNA processing"/>
    <property type="evidence" value="ECO:0007669"/>
    <property type="project" value="UniProtKB-UniRule"/>
</dbReference>
<evidence type="ECO:0000256" key="5">
    <source>
        <dbReference type="ARBA" id="ARBA00022801"/>
    </source>
</evidence>
<evidence type="ECO:0000256" key="4">
    <source>
        <dbReference type="ARBA" id="ARBA00022759"/>
    </source>
</evidence>
<feature type="compositionally biased region" description="Basic residues" evidence="9">
    <location>
        <begin position="153"/>
        <end position="164"/>
    </location>
</feature>
<dbReference type="PANTHER" id="PTHR30001">
    <property type="entry name" value="RIBONUCLEASE"/>
    <property type="match status" value="1"/>
</dbReference>
<dbReference type="InterPro" id="IPR012340">
    <property type="entry name" value="NA-bd_OB-fold"/>
</dbReference>
<dbReference type="AlphaFoldDB" id="A0A5Q0C3A8"/>
<dbReference type="InterPro" id="IPR004659">
    <property type="entry name" value="RNase_E/G"/>
</dbReference>
<proteinExistence type="inferred from homology"/>
<keyword evidence="7 8" id="KW-0694">RNA-binding</keyword>
<feature type="binding site" evidence="8">
    <location>
        <position position="570"/>
    </location>
    <ligand>
        <name>Zn(2+)</name>
        <dbReference type="ChEBI" id="CHEBI:29105"/>
        <note>ligand shared between dimeric partners</note>
    </ligand>
</feature>
<dbReference type="Proteomes" id="UP000326881">
    <property type="component" value="Chromosome"/>
</dbReference>
<comment type="subunit">
    <text evidence="8">Homotetramer formed by a dimer of dimers.</text>
</comment>
<keyword evidence="8" id="KW-0820">tRNA-binding</keyword>
<feature type="binding site" evidence="8">
    <location>
        <position position="573"/>
    </location>
    <ligand>
        <name>Zn(2+)</name>
        <dbReference type="ChEBI" id="CHEBI:29105"/>
        <note>ligand shared between dimeric partners</note>
    </ligand>
</feature>
<reference evidence="12 13" key="1">
    <citation type="submission" date="2019-08" db="EMBL/GenBank/DDBJ databases">
        <title>Prosopis cineraria nodule microbiome.</title>
        <authorList>
            <person name="Ali R."/>
            <person name="Chaluvadi S.R."/>
            <person name="Wang X."/>
        </authorList>
    </citation>
    <scope>NUCLEOTIDE SEQUENCE [LARGE SCALE GENOMIC DNA]</scope>
    <source>
        <strain evidence="12 13">BG7</strain>
    </source>
</reference>
<evidence type="ECO:0000256" key="1">
    <source>
        <dbReference type="ARBA" id="ARBA00022490"/>
    </source>
</evidence>
<evidence type="ECO:0000313" key="12">
    <source>
        <dbReference type="EMBL" id="QFY59735.1"/>
    </source>
</evidence>
<dbReference type="SUPFAM" id="SSF50249">
    <property type="entry name" value="Nucleic acid-binding proteins"/>
    <property type="match status" value="1"/>
</dbReference>
<keyword evidence="5 8" id="KW-0378">Hydrolase</keyword>
<evidence type="ECO:0000259" key="10">
    <source>
        <dbReference type="Pfam" id="PF10150"/>
    </source>
</evidence>
<dbReference type="GO" id="GO:0008995">
    <property type="term" value="F:ribonuclease E activity"/>
    <property type="evidence" value="ECO:0007669"/>
    <property type="project" value="UniProtKB-EC"/>
</dbReference>
<sequence>MADKMLIDASHEEETRVVVVRGNRIEEFDFESQHKKQIRGNIYLAKVTRVEPSLQAAFVDYGGNRHGFLAFAEIHPDYYQIPLADRQALLRAEAEDHRRDDDVEHIETATVDLSTQDQPDIGIVPAAEPTNEATVEVVETAEVVEAVEEAPAKKAKPRRSRKKAAPAVAEEAVAEEASNSESPATADDEDEGSSGGKMAAMVETDSISEDVDTRRRNDDDDDDDHEEEVIESVGAEDAMEEVPDRAQRKPRKQYRIQEVIKRRQILLVQVAKEERGNKGAALTTYLSLAGRYSVLMPNTARGGGISRKITSPQDRKRLKEIARMLEVPQGMGVILRTAGANRTKVEVKRDFEYLMRLWENVRTLTLQSTAPCLVYEEGSLIKRSIRDLYNKDIGEIIVAGEEGYREAKDFMKMLMPSHAKVVQPYRDIHPIFSRSGIEAQLDRMLQPQVTLKSGGYLIMNQTEALVSIDVNSGRSTREHSIEDTALQTNLEAAEEIARQLRLRDLAGLVVIDFIDMEEKRNNRAVEKKLKECLKNDRARIQVGRISHFGLLEMSRQRIRASVLESTTQVCSHCGGTGHVRSQSSVALHVLRGIEEYLLKNTTHDITVRTTPDIALYLLNHKRQTIIDYEARFGVAIIIDADGAVGAQHFAIDRGEAVENPVKIETLFNFAAIPDDDDDDIVIEVDEEEDEELEEKPAAAERPAARAEGEGDGRKRKRRRRRRGRNGNGEQQAASESASDQADAGDEGDDEDGAIEADAAAPATADEQADGDESQRRKRRRRGKRGGRRNREENGEQSAEAGDEDEAATDAEETEVAEPVQATVAESIEVVAEEAVEPQTAMAAVETAASVTEDVKPKRARRSRKASPVEEPVVEAAAEVAPAAEPETVEAAADLTASVEEEAKPVRANRESNISSSEPTVKSTSTDGDGKPKKAGWWQRRGFF</sequence>
<keyword evidence="8" id="KW-1003">Cell membrane</keyword>
<evidence type="ECO:0000259" key="11">
    <source>
        <dbReference type="Pfam" id="PF20833"/>
    </source>
</evidence>
<feature type="region of interest" description="Disordered" evidence="9">
    <location>
        <begin position="842"/>
        <end position="943"/>
    </location>
</feature>
<keyword evidence="3 8" id="KW-0479">Metal-binding</keyword>
<gene>
    <name evidence="8" type="primary">rne</name>
    <name evidence="12" type="ORF">FZ934_04380</name>
</gene>
<dbReference type="NCBIfam" id="TIGR00757">
    <property type="entry name" value="RNaseEG"/>
    <property type="match status" value="1"/>
</dbReference>
<feature type="compositionally biased region" description="Low complexity" evidence="9">
    <location>
        <begin position="165"/>
        <end position="185"/>
    </location>
</feature>
<feature type="compositionally biased region" description="Low complexity" evidence="9">
    <location>
        <begin position="755"/>
        <end position="765"/>
    </location>
</feature>
<comment type="catalytic activity">
    <reaction evidence="8">
        <text>Endonucleolytic cleavage of single-stranded RNA in A- and U-rich regions.</text>
        <dbReference type="EC" id="3.1.26.12"/>
    </reaction>
</comment>
<feature type="region of interest" description="Required for zinc-mediated homotetramerization and catalytic activity" evidence="8">
    <location>
        <begin position="570"/>
        <end position="573"/>
    </location>
</feature>
<feature type="binding site" evidence="8">
    <location>
        <position position="512"/>
    </location>
    <ligand>
        <name>Mg(2+)</name>
        <dbReference type="ChEBI" id="CHEBI:18420"/>
        <note>catalytic</note>
    </ligand>
</feature>
<dbReference type="Gene3D" id="3.40.1260.20">
    <property type="entry name" value="Ribonuclease E, catalytic domain"/>
    <property type="match status" value="1"/>
</dbReference>
<evidence type="ECO:0000256" key="7">
    <source>
        <dbReference type="ARBA" id="ARBA00022884"/>
    </source>
</evidence>
<dbReference type="InterPro" id="IPR028878">
    <property type="entry name" value="RNase_E"/>
</dbReference>
<feature type="compositionally biased region" description="Acidic residues" evidence="9">
    <location>
        <begin position="219"/>
        <end position="230"/>
    </location>
</feature>
<feature type="compositionally biased region" description="Low complexity" evidence="9">
    <location>
        <begin position="728"/>
        <end position="741"/>
    </location>
</feature>
<comment type="function">
    <text evidence="8">Endoribonuclease that plays a central role in RNA processing and decay. Required for the maturation of 5S and 16S rRNAs and the majority of tRNAs. Also involved in the degradation of most mRNAs.</text>
</comment>
<comment type="cofactor">
    <cofactor evidence="8">
        <name>Mg(2+)</name>
        <dbReference type="ChEBI" id="CHEBI:18420"/>
    </cofactor>
    <text evidence="8">Binds 1 Mg(2+) ion per subunit.</text>
</comment>
<dbReference type="Pfam" id="PF20833">
    <property type="entry name" value="RNase_E_G_Thio"/>
    <property type="match status" value="1"/>
</dbReference>
<keyword evidence="13" id="KW-1185">Reference proteome</keyword>
<dbReference type="GO" id="GO:0006402">
    <property type="term" value="P:mRNA catabolic process"/>
    <property type="evidence" value="ECO:0007669"/>
    <property type="project" value="UniProtKB-UniRule"/>
</dbReference>
<evidence type="ECO:0000256" key="3">
    <source>
        <dbReference type="ARBA" id="ARBA00022723"/>
    </source>
</evidence>
<comment type="similarity">
    <text evidence="8">Belongs to the RNase E/G family. RNase E subfamily.</text>
</comment>
<keyword evidence="8" id="KW-0819">tRNA processing</keyword>
<dbReference type="Gene3D" id="2.40.50.140">
    <property type="entry name" value="Nucleic acid-binding proteins"/>
    <property type="match status" value="1"/>
</dbReference>
<organism evidence="12 13">
    <name type="scientific">Rhizobium grahamii</name>
    <dbReference type="NCBI Taxonomy" id="1120045"/>
    <lineage>
        <taxon>Bacteria</taxon>
        <taxon>Pseudomonadati</taxon>
        <taxon>Pseudomonadota</taxon>
        <taxon>Alphaproteobacteria</taxon>
        <taxon>Hyphomicrobiales</taxon>
        <taxon>Rhizobiaceae</taxon>
        <taxon>Rhizobium/Agrobacterium group</taxon>
        <taxon>Rhizobium</taxon>
    </lineage>
</organism>
<dbReference type="OrthoDB" id="9804278at2"/>
<feature type="compositionally biased region" description="Acidic residues" evidence="9">
    <location>
        <begin position="800"/>
        <end position="815"/>
    </location>
</feature>
<dbReference type="EMBL" id="CP043498">
    <property type="protein sequence ID" value="QFY59735.1"/>
    <property type="molecule type" value="Genomic_DNA"/>
</dbReference>
<feature type="region of interest" description="Disordered" evidence="9">
    <location>
        <begin position="149"/>
        <end position="250"/>
    </location>
</feature>
<keyword evidence="2 8" id="KW-0540">Nuclease</keyword>
<dbReference type="HAMAP" id="MF_00970">
    <property type="entry name" value="RNase_E"/>
    <property type="match status" value="1"/>
</dbReference>
<dbReference type="GO" id="GO:0019843">
    <property type="term" value="F:rRNA binding"/>
    <property type="evidence" value="ECO:0007669"/>
    <property type="project" value="UniProtKB-KW"/>
</dbReference>
<feature type="compositionally biased region" description="Low complexity" evidence="9">
    <location>
        <begin position="868"/>
        <end position="892"/>
    </location>
</feature>
<dbReference type="PANTHER" id="PTHR30001:SF1">
    <property type="entry name" value="RIBONUCLEASE E_G-LIKE PROTEIN, CHLOROPLASTIC"/>
    <property type="match status" value="1"/>
</dbReference>
<dbReference type="RefSeq" id="WP_153270077.1">
    <property type="nucleotide sequence ID" value="NZ_CP043498.1"/>
</dbReference>
<feature type="domain" description="RNA-binding protein AU-1/Ribonuclease E/G" evidence="10">
    <location>
        <begin position="287"/>
        <end position="557"/>
    </location>
</feature>
<keyword evidence="8" id="KW-0698">rRNA processing</keyword>
<keyword evidence="1 8" id="KW-0963">Cytoplasm</keyword>